<evidence type="ECO:0008006" key="4">
    <source>
        <dbReference type="Google" id="ProtNLM"/>
    </source>
</evidence>
<dbReference type="EMBL" id="JAULSU010000004">
    <property type="protein sequence ID" value="KAK0618978.1"/>
    <property type="molecule type" value="Genomic_DNA"/>
</dbReference>
<feature type="compositionally biased region" description="Acidic residues" evidence="1">
    <location>
        <begin position="672"/>
        <end position="681"/>
    </location>
</feature>
<evidence type="ECO:0000256" key="1">
    <source>
        <dbReference type="SAM" id="MobiDB-lite"/>
    </source>
</evidence>
<evidence type="ECO:0000313" key="2">
    <source>
        <dbReference type="EMBL" id="KAK0618978.1"/>
    </source>
</evidence>
<comment type="caution">
    <text evidence="2">The sequence shown here is derived from an EMBL/GenBank/DDBJ whole genome shotgun (WGS) entry which is preliminary data.</text>
</comment>
<accession>A0AA39WP29</accession>
<reference evidence="2" key="1">
    <citation type="submission" date="2023-06" db="EMBL/GenBank/DDBJ databases">
        <title>Genome-scale phylogeny and comparative genomics of the fungal order Sordariales.</title>
        <authorList>
            <consortium name="Lawrence Berkeley National Laboratory"/>
            <person name="Hensen N."/>
            <person name="Bonometti L."/>
            <person name="Westerberg I."/>
            <person name="Brannstrom I.O."/>
            <person name="Guillou S."/>
            <person name="Cros-Aarteil S."/>
            <person name="Calhoun S."/>
            <person name="Haridas S."/>
            <person name="Kuo A."/>
            <person name="Mondo S."/>
            <person name="Pangilinan J."/>
            <person name="Riley R."/>
            <person name="Labutti K."/>
            <person name="Andreopoulos B."/>
            <person name="Lipzen A."/>
            <person name="Chen C."/>
            <person name="Yanf M."/>
            <person name="Daum C."/>
            <person name="Ng V."/>
            <person name="Clum A."/>
            <person name="Steindorff A."/>
            <person name="Ohm R."/>
            <person name="Martin F."/>
            <person name="Silar P."/>
            <person name="Natvig D."/>
            <person name="Lalanne C."/>
            <person name="Gautier V."/>
            <person name="Ament-Velasquez S.L."/>
            <person name="Kruys A."/>
            <person name="Hutchinson M.I."/>
            <person name="Powell A.J."/>
            <person name="Barry K."/>
            <person name="Miller A.N."/>
            <person name="Grigoriev I.V."/>
            <person name="Debuchy R."/>
            <person name="Gladieux P."/>
            <person name="Thoren M.H."/>
            <person name="Johannesson H."/>
        </authorList>
    </citation>
    <scope>NUCLEOTIDE SEQUENCE</scope>
    <source>
        <strain evidence="2">CBS 606.72</strain>
    </source>
</reference>
<feature type="compositionally biased region" description="Basic and acidic residues" evidence="1">
    <location>
        <begin position="662"/>
        <end position="671"/>
    </location>
</feature>
<name>A0AA39WP29_9PEZI</name>
<dbReference type="AlphaFoldDB" id="A0AA39WP29"/>
<sequence>MTMFGVLPHRLAAIRPVRDASNPPVRLDALPTEIHALIFEHLTPQLPAFDSATPRLQDVERRRDTTKWEGDYHERVSLLRDMRLVSSKIRDVVTPVLLKSVILSSRRRFVMFLRFLLEAPRNGVHLRNLAVFFTLNDEHVSERLVQRIARMLDPRAFNAGRCEVADAFTREFNRMLSDPGDRWCSPDIAEFSLLWMIRTAPALVQLSLQIPLNPNVPRSSVGLHDTLRSHKRIWDALDRVNELEESGEMKTKWPELKRLQLRPDPEEHVHRQIEHRTHEPRQTEILNYRLAPHKRLLEAFPSLHTLQLASCGEVAMVGVIAAGYVHEGIEHIRLHDTVEGPRAISQLLSPEVTPRLRTIYVRQRPKQLFAADDLFASDLEKEGQQLNLNKALALRADSLRELHLIFDYTFEYQYYVGPGKRLTCLPSLHRLQRLTIQLQLLFGHPNKLDHEPDLGALLPPSLVELTIRDDWAIDAIAREQRRRTQLGYPNRNLIHEVEGKFPNTVTDIDSYFCSFSNHKPYRTTIQNMLLRLASTARYSGVNGHEGFLHLKTVTFQVLPSKVYRMDGGAADRTPALQPMDQDLFQDPRRGFFTDPPRWVPLLGKDMWPKEHSELLDAVEGFFVEVRRAFKEADIEFDWEGDASVWLEALRKAAVVDNGKQEESAFLERGKDEDDEDVDGEDGSGAGKKRRVARRMARFIKKSKSVSLKRGVGR</sequence>
<protein>
    <recommendedName>
        <fullName evidence="4">F-box domain-containing protein</fullName>
    </recommendedName>
</protein>
<proteinExistence type="predicted"/>
<gene>
    <name evidence="2" type="ORF">B0T14DRAFT_198475</name>
</gene>
<feature type="region of interest" description="Disordered" evidence="1">
    <location>
        <begin position="662"/>
        <end position="692"/>
    </location>
</feature>
<keyword evidence="3" id="KW-1185">Reference proteome</keyword>
<evidence type="ECO:0000313" key="3">
    <source>
        <dbReference type="Proteomes" id="UP001175000"/>
    </source>
</evidence>
<organism evidence="2 3">
    <name type="scientific">Immersiella caudata</name>
    <dbReference type="NCBI Taxonomy" id="314043"/>
    <lineage>
        <taxon>Eukaryota</taxon>
        <taxon>Fungi</taxon>
        <taxon>Dikarya</taxon>
        <taxon>Ascomycota</taxon>
        <taxon>Pezizomycotina</taxon>
        <taxon>Sordariomycetes</taxon>
        <taxon>Sordariomycetidae</taxon>
        <taxon>Sordariales</taxon>
        <taxon>Lasiosphaeriaceae</taxon>
        <taxon>Immersiella</taxon>
    </lineage>
</organism>
<dbReference type="Proteomes" id="UP001175000">
    <property type="component" value="Unassembled WGS sequence"/>
</dbReference>